<dbReference type="Proteomes" id="UP000198611">
    <property type="component" value="Unassembled WGS sequence"/>
</dbReference>
<feature type="transmembrane region" description="Helical" evidence="2">
    <location>
        <begin position="349"/>
        <end position="373"/>
    </location>
</feature>
<keyword evidence="2" id="KW-0812">Transmembrane</keyword>
<feature type="compositionally biased region" description="Polar residues" evidence="1">
    <location>
        <begin position="654"/>
        <end position="675"/>
    </location>
</feature>
<feature type="transmembrane region" description="Helical" evidence="2">
    <location>
        <begin position="443"/>
        <end position="462"/>
    </location>
</feature>
<dbReference type="Pfam" id="PF07916">
    <property type="entry name" value="TraG_N"/>
    <property type="match status" value="1"/>
</dbReference>
<feature type="region of interest" description="Disordered" evidence="1">
    <location>
        <begin position="803"/>
        <end position="885"/>
    </location>
</feature>
<keyword evidence="5" id="KW-1185">Reference proteome</keyword>
<evidence type="ECO:0000313" key="5">
    <source>
        <dbReference type="Proteomes" id="UP000198611"/>
    </source>
</evidence>
<evidence type="ECO:0000313" key="4">
    <source>
        <dbReference type="EMBL" id="SFC90456.1"/>
    </source>
</evidence>
<evidence type="ECO:0000256" key="1">
    <source>
        <dbReference type="SAM" id="MobiDB-lite"/>
    </source>
</evidence>
<feature type="compositionally biased region" description="Basic and acidic residues" evidence="1">
    <location>
        <begin position="866"/>
        <end position="885"/>
    </location>
</feature>
<dbReference type="RefSeq" id="WP_093426734.1">
    <property type="nucleotide sequence ID" value="NZ_FOMJ01000001.1"/>
</dbReference>
<dbReference type="AlphaFoldDB" id="A0A1I1MZD4"/>
<name>A0A1I1MZD4_9GAMM</name>
<accession>A0A1I1MZD4</accession>
<dbReference type="OrthoDB" id="6717612at2"/>
<feature type="region of interest" description="Disordered" evidence="1">
    <location>
        <begin position="901"/>
        <end position="930"/>
    </location>
</feature>
<feature type="domain" description="TraG N-terminal Proteobacteria" evidence="3">
    <location>
        <begin position="6"/>
        <end position="477"/>
    </location>
</feature>
<organism evidence="4 5">
    <name type="scientific">Thiohalospira halophila DSM 15071</name>
    <dbReference type="NCBI Taxonomy" id="1123397"/>
    <lineage>
        <taxon>Bacteria</taxon>
        <taxon>Pseudomonadati</taxon>
        <taxon>Pseudomonadota</taxon>
        <taxon>Gammaproteobacteria</taxon>
        <taxon>Thiohalospirales</taxon>
        <taxon>Thiohalospiraceae</taxon>
        <taxon>Thiohalospira</taxon>
    </lineage>
</organism>
<keyword evidence="2" id="KW-0472">Membrane</keyword>
<protein>
    <submittedName>
        <fullName evidence="4">TraG-like protein, N-terminal region</fullName>
    </submittedName>
</protein>
<feature type="region of interest" description="Disordered" evidence="1">
    <location>
        <begin position="1003"/>
        <end position="1023"/>
    </location>
</feature>
<feature type="transmembrane region" description="Helical" evidence="2">
    <location>
        <begin position="385"/>
        <end position="406"/>
    </location>
</feature>
<dbReference type="STRING" id="1123397.SAMN05660831_00029"/>
<gene>
    <name evidence="4" type="ORF">SAMN05660831_00029</name>
</gene>
<feature type="compositionally biased region" description="Basic and acidic residues" evidence="1">
    <location>
        <begin position="841"/>
        <end position="855"/>
    </location>
</feature>
<feature type="compositionally biased region" description="Gly residues" evidence="1">
    <location>
        <begin position="1007"/>
        <end position="1023"/>
    </location>
</feature>
<sequence length="1023" mass="107609">MGPEWTIYAAGDGDFLWWVLRGVAMITGDGSWDSMVAVGFFLGILWVILKGLIDGAREIEVQSIVSAWLLFSVLFGTTSSVLIEDTQSGALAKGGTPIEEVPLGVAAAGGIISTIGKTITDLFEQVYTMPGQADFMTVGDQGFGGTLETMMRLRGLESLAYQQDSTGFLESAKTYVAECVTHGMNIVNAPLERTEILNAENPLSAMRFDSDVYWTTSYIGEHVGMPSGCVQIDDKTYDCSCADAHDALLDFAATYKNSSDLNTLVSGAVAGRGQNPGNLGAENAIEALLSSTADHNQYIVNRVLKGAIQEGEMMAAASNGDMAAMSMLETARAQRDTAWALEDSMFRQVVVPLMTFLESAMYAVTPIVALMIVLGSSGFQMLVKYLGFVGWTQLWLPVLAIINFFAQWATSRAISNTIDAMGPDVSPVSLNGIGIIESELQHWLGVAGMLGAATPVITLMLITGSTMAATRLTGQFETSSGNVAQDQTSAPVDVSPGQVAHGSNGLKAGDHGWSEFYDQSADGRLGSLTLGASAAQQAQQMETAAAGWEQAYAQNVSSSVAEDQTFQQSWGSVSSASDVESSNLGVADQKAWSHAEALAEKNDWSAEETRAFAASLSGGASTPNVSPVDMAAKLEASSSENFKVSDSVQAELKNTTTESGTLSSEYSDVQSASEVDSQEDRGTASVVDSAKEEHSEQLRMAESYREQAEEAETWGENYGLNREMQMAEARTQIANDSGSAEKYRDWQSERLENLGREDEAAAVQEMSGTELADHFTQTALGGPEAGENPTQFYQGLAHSLDQQGAYGNPYQEDGGFEGAPTAPSLDAPGMTTGDGTSASDIEGKVDGPEADKGDGRSGQQGMQREVGSEPADRDVRHSEGEERELFLPAANTFGMEFAAFGPGGELNAQEQGAEKGQELNNETAQAADAAEMAREGAGGVYDVVDNAVEGVLEPHYGAGAPGIGDNPQTTSDTAANAITGTGNALTGGLYGEAVEAASEATSTISGWFGGGEPQQGGGDSGRN</sequence>
<feature type="transmembrane region" description="Helical" evidence="2">
    <location>
        <begin position="65"/>
        <end position="83"/>
    </location>
</feature>
<feature type="region of interest" description="Disordered" evidence="1">
    <location>
        <begin position="654"/>
        <end position="696"/>
    </location>
</feature>
<feature type="region of interest" description="Disordered" evidence="1">
    <location>
        <begin position="482"/>
        <end position="505"/>
    </location>
</feature>
<keyword evidence="2" id="KW-1133">Transmembrane helix</keyword>
<dbReference type="EMBL" id="FOMJ01000001">
    <property type="protein sequence ID" value="SFC90456.1"/>
    <property type="molecule type" value="Genomic_DNA"/>
</dbReference>
<proteinExistence type="predicted"/>
<reference evidence="4 5" key="1">
    <citation type="submission" date="2016-10" db="EMBL/GenBank/DDBJ databases">
        <authorList>
            <person name="de Groot N.N."/>
        </authorList>
    </citation>
    <scope>NUCLEOTIDE SEQUENCE [LARGE SCALE GENOMIC DNA]</scope>
    <source>
        <strain evidence="4 5">HL3</strain>
    </source>
</reference>
<feature type="region of interest" description="Disordered" evidence="1">
    <location>
        <begin position="956"/>
        <end position="976"/>
    </location>
</feature>
<feature type="transmembrane region" description="Helical" evidence="2">
    <location>
        <begin position="35"/>
        <end position="53"/>
    </location>
</feature>
<evidence type="ECO:0000256" key="2">
    <source>
        <dbReference type="SAM" id="Phobius"/>
    </source>
</evidence>
<evidence type="ECO:0000259" key="3">
    <source>
        <dbReference type="Pfam" id="PF07916"/>
    </source>
</evidence>
<dbReference type="InterPro" id="IPR012931">
    <property type="entry name" value="TraG_N_Proteobacteria"/>
</dbReference>